<sequence length="79" mass="8947">MNSVRRRKTRRESHHIVWLAGCAASLPVKATATALHSTNGWQRAGRRHTGIIRFSPFLRSRRIIKNQSATRSRAASFGH</sequence>
<evidence type="ECO:0000313" key="1">
    <source>
        <dbReference type="EMBL" id="MBW62786.1"/>
    </source>
</evidence>
<reference evidence="1" key="1">
    <citation type="submission" date="2018-01" db="EMBL/GenBank/DDBJ databases">
        <title>An insight into the sialome of Amazonian anophelines.</title>
        <authorList>
            <person name="Ribeiro J.M."/>
            <person name="Scarpassa V."/>
            <person name="Calvo E."/>
        </authorList>
    </citation>
    <scope>NUCLEOTIDE SEQUENCE</scope>
    <source>
        <tissue evidence="1">Salivary glands</tissue>
    </source>
</reference>
<accession>A0A2M4CBR2</accession>
<name>A0A2M4CBR2_9DIPT</name>
<protein>
    <submittedName>
        <fullName evidence="1">Putative secreted protein</fullName>
    </submittedName>
</protein>
<dbReference type="EMBL" id="GGFJ01013645">
    <property type="protein sequence ID" value="MBW62786.1"/>
    <property type="molecule type" value="Transcribed_RNA"/>
</dbReference>
<proteinExistence type="predicted"/>
<organism evidence="1">
    <name type="scientific">Anopheles marajoara</name>
    <dbReference type="NCBI Taxonomy" id="58244"/>
    <lineage>
        <taxon>Eukaryota</taxon>
        <taxon>Metazoa</taxon>
        <taxon>Ecdysozoa</taxon>
        <taxon>Arthropoda</taxon>
        <taxon>Hexapoda</taxon>
        <taxon>Insecta</taxon>
        <taxon>Pterygota</taxon>
        <taxon>Neoptera</taxon>
        <taxon>Endopterygota</taxon>
        <taxon>Diptera</taxon>
        <taxon>Nematocera</taxon>
        <taxon>Culicoidea</taxon>
        <taxon>Culicidae</taxon>
        <taxon>Anophelinae</taxon>
        <taxon>Anopheles</taxon>
    </lineage>
</organism>
<dbReference type="AlphaFoldDB" id="A0A2M4CBR2"/>